<evidence type="ECO:0000313" key="2">
    <source>
        <dbReference type="EMBL" id="PIL33422.1"/>
    </source>
</evidence>
<accession>A0A2G8SI33</accession>
<feature type="signal peptide" evidence="1">
    <location>
        <begin position="1"/>
        <end position="22"/>
    </location>
</feature>
<evidence type="ECO:0000256" key="1">
    <source>
        <dbReference type="SAM" id="SignalP"/>
    </source>
</evidence>
<name>A0A2G8SI33_9APHY</name>
<evidence type="ECO:0000313" key="3">
    <source>
        <dbReference type="Proteomes" id="UP000230002"/>
    </source>
</evidence>
<dbReference type="OrthoDB" id="2750360at2759"/>
<gene>
    <name evidence="2" type="ORF">GSI_04044</name>
</gene>
<proteinExistence type="predicted"/>
<dbReference type="SUPFAM" id="SSF50370">
    <property type="entry name" value="Ricin B-like lectins"/>
    <property type="match status" value="1"/>
</dbReference>
<feature type="chain" id="PRO_5013788959" evidence="1">
    <location>
        <begin position="23"/>
        <end position="164"/>
    </location>
</feature>
<dbReference type="PROSITE" id="PS50231">
    <property type="entry name" value="RICIN_B_LECTIN"/>
    <property type="match status" value="1"/>
</dbReference>
<dbReference type="Proteomes" id="UP000230002">
    <property type="component" value="Unassembled WGS sequence"/>
</dbReference>
<dbReference type="InterPro" id="IPR035992">
    <property type="entry name" value="Ricin_B-like_lectins"/>
</dbReference>
<keyword evidence="1" id="KW-0732">Signal</keyword>
<reference evidence="2 3" key="1">
    <citation type="journal article" date="2015" name="Sci. Rep.">
        <title>Chromosome-level genome map provides insights into diverse defense mechanisms in the medicinal fungus Ganoderma sinense.</title>
        <authorList>
            <person name="Zhu Y."/>
            <person name="Xu J."/>
            <person name="Sun C."/>
            <person name="Zhou S."/>
            <person name="Xu H."/>
            <person name="Nelson D.R."/>
            <person name="Qian J."/>
            <person name="Song J."/>
            <person name="Luo H."/>
            <person name="Xiang L."/>
            <person name="Li Y."/>
            <person name="Xu Z."/>
            <person name="Ji A."/>
            <person name="Wang L."/>
            <person name="Lu S."/>
            <person name="Hayward A."/>
            <person name="Sun W."/>
            <person name="Li X."/>
            <person name="Schwartz D.C."/>
            <person name="Wang Y."/>
            <person name="Chen S."/>
        </authorList>
    </citation>
    <scope>NUCLEOTIDE SEQUENCE [LARGE SCALE GENOMIC DNA]</scope>
    <source>
        <strain evidence="2 3">ZZ0214-1</strain>
    </source>
</reference>
<comment type="caution">
    <text evidence="2">The sequence shown here is derived from an EMBL/GenBank/DDBJ whole genome shotgun (WGS) entry which is preliminary data.</text>
</comment>
<sequence length="164" mass="17123">MIKALFLLAASLLAVQVPFVAADVIPEGSAAHFFSSQNSSLVFGPQSVAAKASLVAQLAGDGSSNDRTALFATFGTGVPGQIAFGDLCITANGVEPESSSQTLYVDECSDDPKQLWTVNADPQTVSNADGNCITLGRAWTDVPVTLGECNDVLQHLQLWNPIVV</sequence>
<organism evidence="2 3">
    <name type="scientific">Ganoderma sinense ZZ0214-1</name>
    <dbReference type="NCBI Taxonomy" id="1077348"/>
    <lineage>
        <taxon>Eukaryota</taxon>
        <taxon>Fungi</taxon>
        <taxon>Dikarya</taxon>
        <taxon>Basidiomycota</taxon>
        <taxon>Agaricomycotina</taxon>
        <taxon>Agaricomycetes</taxon>
        <taxon>Polyporales</taxon>
        <taxon>Polyporaceae</taxon>
        <taxon>Ganoderma</taxon>
    </lineage>
</organism>
<protein>
    <submittedName>
        <fullName evidence="2">Uncharacterized protein</fullName>
    </submittedName>
</protein>
<dbReference type="Gene3D" id="2.80.10.50">
    <property type="match status" value="1"/>
</dbReference>
<keyword evidence="3" id="KW-1185">Reference proteome</keyword>
<dbReference type="AlphaFoldDB" id="A0A2G8SI33"/>
<dbReference type="EMBL" id="AYKW01000007">
    <property type="protein sequence ID" value="PIL33422.1"/>
    <property type="molecule type" value="Genomic_DNA"/>
</dbReference>